<name>A0A0D8Y7R3_DICVI</name>
<organism evidence="2 3">
    <name type="scientific">Dictyocaulus viviparus</name>
    <name type="common">Bovine lungworm</name>
    <dbReference type="NCBI Taxonomy" id="29172"/>
    <lineage>
        <taxon>Eukaryota</taxon>
        <taxon>Metazoa</taxon>
        <taxon>Ecdysozoa</taxon>
        <taxon>Nematoda</taxon>
        <taxon>Chromadorea</taxon>
        <taxon>Rhabditida</taxon>
        <taxon>Rhabditina</taxon>
        <taxon>Rhabditomorpha</taxon>
        <taxon>Strongyloidea</taxon>
        <taxon>Metastrongylidae</taxon>
        <taxon>Dictyocaulus</taxon>
    </lineage>
</organism>
<evidence type="ECO:0000313" key="2">
    <source>
        <dbReference type="EMBL" id="KJH52217.1"/>
    </source>
</evidence>
<evidence type="ECO:0000256" key="1">
    <source>
        <dbReference type="SAM" id="MobiDB-lite"/>
    </source>
</evidence>
<reference evidence="3" key="2">
    <citation type="journal article" date="2016" name="Sci. Rep.">
        <title>Dictyocaulus viviparus genome, variome and transcriptome elucidate lungworm biology and support future intervention.</title>
        <authorList>
            <person name="McNulty S.N."/>
            <person name="Strube C."/>
            <person name="Rosa B.A."/>
            <person name="Martin J.C."/>
            <person name="Tyagi R."/>
            <person name="Choi Y.J."/>
            <person name="Wang Q."/>
            <person name="Hallsworth Pepin K."/>
            <person name="Zhang X."/>
            <person name="Ozersky P."/>
            <person name="Wilson R.K."/>
            <person name="Sternberg P.W."/>
            <person name="Gasser R.B."/>
            <person name="Mitreva M."/>
        </authorList>
    </citation>
    <scope>NUCLEOTIDE SEQUENCE [LARGE SCALE GENOMIC DNA]</scope>
    <source>
        <strain evidence="3">HannoverDv2000</strain>
    </source>
</reference>
<protein>
    <submittedName>
        <fullName evidence="2">Uncharacterized protein</fullName>
    </submittedName>
</protein>
<dbReference type="AlphaFoldDB" id="A0A0D8Y7R3"/>
<proteinExistence type="predicted"/>
<reference evidence="2 3" key="1">
    <citation type="submission" date="2013-11" db="EMBL/GenBank/DDBJ databases">
        <title>Draft genome of the bovine lungworm Dictyocaulus viviparus.</title>
        <authorList>
            <person name="Mitreva M."/>
        </authorList>
    </citation>
    <scope>NUCLEOTIDE SEQUENCE [LARGE SCALE GENOMIC DNA]</scope>
    <source>
        <strain evidence="2 3">HannoverDv2000</strain>
    </source>
</reference>
<dbReference type="Proteomes" id="UP000053766">
    <property type="component" value="Unassembled WGS sequence"/>
</dbReference>
<keyword evidence="3" id="KW-1185">Reference proteome</keyword>
<sequence>MNAARIPVSRSHNTMKMSNRRKLQDQTTDLSECKLNDFNKTRPTAKFFKDVTELEAILDE</sequence>
<feature type="region of interest" description="Disordered" evidence="1">
    <location>
        <begin position="1"/>
        <end position="27"/>
    </location>
</feature>
<evidence type="ECO:0000313" key="3">
    <source>
        <dbReference type="Proteomes" id="UP000053766"/>
    </source>
</evidence>
<gene>
    <name evidence="2" type="ORF">DICVIV_01545</name>
</gene>
<dbReference type="EMBL" id="KN716168">
    <property type="protein sequence ID" value="KJH52217.1"/>
    <property type="molecule type" value="Genomic_DNA"/>
</dbReference>
<accession>A0A0D8Y7R3</accession>